<evidence type="ECO:0000256" key="1">
    <source>
        <dbReference type="ARBA" id="ARBA00022553"/>
    </source>
</evidence>
<keyword evidence="1 2" id="KW-0597">Phosphoprotein</keyword>
<evidence type="ECO:0000259" key="3">
    <source>
        <dbReference type="PROSITE" id="PS50110"/>
    </source>
</evidence>
<name>A0AAW4XS15_9BURK</name>
<feature type="domain" description="Response regulatory" evidence="3">
    <location>
        <begin position="2"/>
        <end position="114"/>
    </location>
</feature>
<dbReference type="Gene3D" id="3.40.50.2300">
    <property type="match status" value="1"/>
</dbReference>
<dbReference type="SMART" id="SM00448">
    <property type="entry name" value="REC"/>
    <property type="match status" value="1"/>
</dbReference>
<comment type="caution">
    <text evidence="4">The sequence shown here is derived from an EMBL/GenBank/DDBJ whole genome shotgun (WGS) entry which is preliminary data.</text>
</comment>
<dbReference type="InterPro" id="IPR050595">
    <property type="entry name" value="Bact_response_regulator"/>
</dbReference>
<dbReference type="AlphaFoldDB" id="A0AAW4XS15"/>
<dbReference type="PROSITE" id="PS50110">
    <property type="entry name" value="RESPONSE_REGULATORY"/>
    <property type="match status" value="1"/>
</dbReference>
<sequence length="123" mass="13615">MRIVYIEDNDELRETIGSLMEGPGRSVTCCANAEEALQLDAQAPFDLVVTDVSLPGQSGTELAQSLLKTAPQRWIVLCTGYDLGHYPAQWGPHVRTLLKPFEIEDLEDLLGQIETQRSSTTLQ</sequence>
<evidence type="ECO:0000256" key="2">
    <source>
        <dbReference type="PROSITE-ProRule" id="PRU00169"/>
    </source>
</evidence>
<dbReference type="InterPro" id="IPR011006">
    <property type="entry name" value="CheY-like_superfamily"/>
</dbReference>
<dbReference type="Proteomes" id="UP001199260">
    <property type="component" value="Unassembled WGS sequence"/>
</dbReference>
<proteinExistence type="predicted"/>
<feature type="modified residue" description="4-aspartylphosphate" evidence="2">
    <location>
        <position position="51"/>
    </location>
</feature>
<keyword evidence="5" id="KW-1185">Reference proteome</keyword>
<dbReference type="CDD" id="cd00156">
    <property type="entry name" value="REC"/>
    <property type="match status" value="1"/>
</dbReference>
<evidence type="ECO:0000313" key="5">
    <source>
        <dbReference type="Proteomes" id="UP001199260"/>
    </source>
</evidence>
<dbReference type="GO" id="GO:0000160">
    <property type="term" value="P:phosphorelay signal transduction system"/>
    <property type="evidence" value="ECO:0007669"/>
    <property type="project" value="InterPro"/>
</dbReference>
<dbReference type="SUPFAM" id="SSF52172">
    <property type="entry name" value="CheY-like"/>
    <property type="match status" value="1"/>
</dbReference>
<dbReference type="InterPro" id="IPR001789">
    <property type="entry name" value="Sig_transdc_resp-reg_receiver"/>
</dbReference>
<accession>A0AAW4XS15</accession>
<reference evidence="4 5" key="1">
    <citation type="submission" date="2021-11" db="EMBL/GenBank/DDBJ databases">
        <title>Genome sequence.</title>
        <authorList>
            <person name="Sun Q."/>
        </authorList>
    </citation>
    <scope>NUCLEOTIDE SEQUENCE [LARGE SCALE GENOMIC DNA]</scope>
    <source>
        <strain evidence="4 5">KCTC 12005</strain>
    </source>
</reference>
<dbReference type="PANTHER" id="PTHR44591:SF3">
    <property type="entry name" value="RESPONSE REGULATORY DOMAIN-CONTAINING PROTEIN"/>
    <property type="match status" value="1"/>
</dbReference>
<gene>
    <name evidence="4" type="ORF">LPW39_03115</name>
</gene>
<dbReference type="EMBL" id="JAJNCT010000005">
    <property type="protein sequence ID" value="MCD2164122.1"/>
    <property type="molecule type" value="Genomic_DNA"/>
</dbReference>
<organism evidence="4 5">
    <name type="scientific">Comamonas koreensis</name>
    <dbReference type="NCBI Taxonomy" id="160825"/>
    <lineage>
        <taxon>Bacteria</taxon>
        <taxon>Pseudomonadati</taxon>
        <taxon>Pseudomonadota</taxon>
        <taxon>Betaproteobacteria</taxon>
        <taxon>Burkholderiales</taxon>
        <taxon>Comamonadaceae</taxon>
        <taxon>Comamonas</taxon>
    </lineage>
</organism>
<dbReference type="RefSeq" id="WP_230771249.1">
    <property type="nucleotide sequence ID" value="NZ_JAJNCT010000005.1"/>
</dbReference>
<protein>
    <submittedName>
        <fullName evidence="4">Response regulator</fullName>
    </submittedName>
</protein>
<dbReference type="PANTHER" id="PTHR44591">
    <property type="entry name" value="STRESS RESPONSE REGULATOR PROTEIN 1"/>
    <property type="match status" value="1"/>
</dbReference>
<evidence type="ECO:0000313" key="4">
    <source>
        <dbReference type="EMBL" id="MCD2164122.1"/>
    </source>
</evidence>
<dbReference type="Pfam" id="PF00072">
    <property type="entry name" value="Response_reg"/>
    <property type="match status" value="1"/>
</dbReference>